<keyword evidence="5" id="KW-0067">ATP-binding</keyword>
<evidence type="ECO:0000259" key="10">
    <source>
        <dbReference type="PROSITE" id="PS50893"/>
    </source>
</evidence>
<feature type="transmembrane region" description="Helical" evidence="9">
    <location>
        <begin position="92"/>
        <end position="114"/>
    </location>
</feature>
<dbReference type="CDD" id="cd18577">
    <property type="entry name" value="ABC_6TM_Pgp_ABCB1_D1_like"/>
    <property type="match status" value="1"/>
</dbReference>
<evidence type="ECO:0000256" key="3">
    <source>
        <dbReference type="ARBA" id="ARBA00022692"/>
    </source>
</evidence>
<dbReference type="PROSITE" id="PS50893">
    <property type="entry name" value="ABC_TRANSPORTER_2"/>
    <property type="match status" value="2"/>
</dbReference>
<dbReference type="InterPro" id="IPR003593">
    <property type="entry name" value="AAA+_ATPase"/>
</dbReference>
<proteinExistence type="predicted"/>
<feature type="transmembrane region" description="Helical" evidence="9">
    <location>
        <begin position="40"/>
        <end position="62"/>
    </location>
</feature>
<dbReference type="Pfam" id="PF00005">
    <property type="entry name" value="ABC_tran"/>
    <property type="match status" value="2"/>
</dbReference>
<keyword evidence="3 9" id="KW-0812">Transmembrane</keyword>
<dbReference type="Gene3D" id="3.40.50.300">
    <property type="entry name" value="P-loop containing nucleotide triphosphate hydrolases"/>
    <property type="match status" value="2"/>
</dbReference>
<evidence type="ECO:0000256" key="1">
    <source>
        <dbReference type="ARBA" id="ARBA00004141"/>
    </source>
</evidence>
<dbReference type="GO" id="GO:0005743">
    <property type="term" value="C:mitochondrial inner membrane"/>
    <property type="evidence" value="ECO:0007669"/>
    <property type="project" value="TreeGrafter"/>
</dbReference>
<feature type="domain" description="ABC transmembrane type-1" evidence="11">
    <location>
        <begin position="44"/>
        <end position="350"/>
    </location>
</feature>
<protein>
    <submittedName>
        <fullName evidence="12">ATP-dependent permease</fullName>
    </submittedName>
</protein>
<dbReference type="InterPro" id="IPR017871">
    <property type="entry name" value="ABC_transporter-like_CS"/>
</dbReference>
<dbReference type="SMART" id="SM00382">
    <property type="entry name" value="AAA"/>
    <property type="match status" value="2"/>
</dbReference>
<evidence type="ECO:0000256" key="9">
    <source>
        <dbReference type="SAM" id="Phobius"/>
    </source>
</evidence>
<evidence type="ECO:0000256" key="4">
    <source>
        <dbReference type="ARBA" id="ARBA00022741"/>
    </source>
</evidence>
<keyword evidence="6 9" id="KW-1133">Transmembrane helix</keyword>
<dbReference type="PANTHER" id="PTHR43394">
    <property type="entry name" value="ATP-DEPENDENT PERMEASE MDL1, MITOCHONDRIAL"/>
    <property type="match status" value="1"/>
</dbReference>
<dbReference type="GO" id="GO:0015421">
    <property type="term" value="F:ABC-type oligopeptide transporter activity"/>
    <property type="evidence" value="ECO:0007669"/>
    <property type="project" value="TreeGrafter"/>
</dbReference>
<dbReference type="InterPro" id="IPR039421">
    <property type="entry name" value="Type_1_exporter"/>
</dbReference>
<dbReference type="PROSITE" id="PS50929">
    <property type="entry name" value="ABC_TM1F"/>
    <property type="match status" value="2"/>
</dbReference>
<evidence type="ECO:0000313" key="12">
    <source>
        <dbReference type="EMBL" id="KAJ9606273.1"/>
    </source>
</evidence>
<feature type="transmembrane region" description="Helical" evidence="9">
    <location>
        <begin position="839"/>
        <end position="861"/>
    </location>
</feature>
<feature type="domain" description="ABC transmembrane type-1" evidence="11">
    <location>
        <begin position="799"/>
        <end position="1084"/>
    </location>
</feature>
<feature type="transmembrane region" description="Helical" evidence="9">
    <location>
        <begin position="1019"/>
        <end position="1045"/>
    </location>
</feature>
<dbReference type="GO" id="GO:0090374">
    <property type="term" value="P:oligopeptide export from mitochondrion"/>
    <property type="evidence" value="ECO:0007669"/>
    <property type="project" value="TreeGrafter"/>
</dbReference>
<dbReference type="PANTHER" id="PTHR43394:SF15">
    <property type="entry name" value="ALPHA-FACTOR-TRANSPORTING ATPASE"/>
    <property type="match status" value="1"/>
</dbReference>
<feature type="region of interest" description="Disordered" evidence="8">
    <location>
        <begin position="606"/>
        <end position="630"/>
    </location>
</feature>
<evidence type="ECO:0000256" key="7">
    <source>
        <dbReference type="ARBA" id="ARBA00023136"/>
    </source>
</evidence>
<evidence type="ECO:0000256" key="5">
    <source>
        <dbReference type="ARBA" id="ARBA00022840"/>
    </source>
</evidence>
<keyword evidence="7 9" id="KW-0472">Membrane</keyword>
<dbReference type="FunFam" id="3.40.50.300:FF:000604">
    <property type="entry name" value="ABC transporter B family member 28"/>
    <property type="match status" value="1"/>
</dbReference>
<name>A0AA38X3S7_9EURO</name>
<dbReference type="GO" id="GO:0016887">
    <property type="term" value="F:ATP hydrolysis activity"/>
    <property type="evidence" value="ECO:0007669"/>
    <property type="project" value="InterPro"/>
</dbReference>
<feature type="region of interest" description="Disordered" evidence="8">
    <location>
        <begin position="648"/>
        <end position="667"/>
    </location>
</feature>
<dbReference type="Pfam" id="PF00664">
    <property type="entry name" value="ABC_membrane"/>
    <property type="match status" value="2"/>
</dbReference>
<feature type="domain" description="ABC transporter" evidence="10">
    <location>
        <begin position="1123"/>
        <end position="1383"/>
    </location>
</feature>
<dbReference type="FunFam" id="3.40.50.300:FF:001471">
    <property type="entry name" value="P-loop containing nucleoside triphosphate hydrolase protein"/>
    <property type="match status" value="1"/>
</dbReference>
<dbReference type="Proteomes" id="UP001172673">
    <property type="component" value="Unassembled WGS sequence"/>
</dbReference>
<evidence type="ECO:0000259" key="11">
    <source>
        <dbReference type="PROSITE" id="PS50929"/>
    </source>
</evidence>
<evidence type="ECO:0000256" key="8">
    <source>
        <dbReference type="SAM" id="MobiDB-lite"/>
    </source>
</evidence>
<comment type="subcellular location">
    <subcellularLocation>
        <location evidence="1">Membrane</location>
        <topology evidence="1">Multi-pass membrane protein</topology>
    </subcellularLocation>
</comment>
<dbReference type="SUPFAM" id="SSF90123">
    <property type="entry name" value="ABC transporter transmembrane region"/>
    <property type="match status" value="2"/>
</dbReference>
<dbReference type="PROSITE" id="PS00211">
    <property type="entry name" value="ABC_TRANSPORTER_1"/>
    <property type="match status" value="1"/>
</dbReference>
<dbReference type="EMBL" id="JAPDRK010000014">
    <property type="protein sequence ID" value="KAJ9606273.1"/>
    <property type="molecule type" value="Genomic_DNA"/>
</dbReference>
<dbReference type="InterPro" id="IPR036640">
    <property type="entry name" value="ABC1_TM_sf"/>
</dbReference>
<dbReference type="InterPro" id="IPR011527">
    <property type="entry name" value="ABC1_TM_dom"/>
</dbReference>
<dbReference type="Gene3D" id="1.20.1560.10">
    <property type="entry name" value="ABC transporter type 1, transmembrane domain"/>
    <property type="match status" value="2"/>
</dbReference>
<dbReference type="CDD" id="cd18578">
    <property type="entry name" value="ABC_6TM_Pgp_ABCB1_D2_like"/>
    <property type="match status" value="1"/>
</dbReference>
<dbReference type="GO" id="GO:0005524">
    <property type="term" value="F:ATP binding"/>
    <property type="evidence" value="ECO:0007669"/>
    <property type="project" value="UniProtKB-KW"/>
</dbReference>
<feature type="transmembrane region" description="Helical" evidence="9">
    <location>
        <begin position="798"/>
        <end position="819"/>
    </location>
</feature>
<gene>
    <name evidence="12" type="primary">HST6</name>
    <name evidence="12" type="ORF">H2200_009234</name>
</gene>
<evidence type="ECO:0000256" key="6">
    <source>
        <dbReference type="ARBA" id="ARBA00022989"/>
    </source>
</evidence>
<organism evidence="12 13">
    <name type="scientific">Cladophialophora chaetospira</name>
    <dbReference type="NCBI Taxonomy" id="386627"/>
    <lineage>
        <taxon>Eukaryota</taxon>
        <taxon>Fungi</taxon>
        <taxon>Dikarya</taxon>
        <taxon>Ascomycota</taxon>
        <taxon>Pezizomycotina</taxon>
        <taxon>Eurotiomycetes</taxon>
        <taxon>Chaetothyriomycetidae</taxon>
        <taxon>Chaetothyriales</taxon>
        <taxon>Herpotrichiellaceae</taxon>
        <taxon>Cladophialophora</taxon>
    </lineage>
</organism>
<feature type="transmembrane region" description="Helical" evidence="9">
    <location>
        <begin position="167"/>
        <end position="185"/>
    </location>
</feature>
<keyword evidence="2" id="KW-0813">Transport</keyword>
<comment type="caution">
    <text evidence="12">The sequence shown here is derived from an EMBL/GenBank/DDBJ whole genome shotgun (WGS) entry which is preliminary data.</text>
</comment>
<evidence type="ECO:0000313" key="13">
    <source>
        <dbReference type="Proteomes" id="UP001172673"/>
    </source>
</evidence>
<dbReference type="SUPFAM" id="SSF52540">
    <property type="entry name" value="P-loop containing nucleoside triphosphate hydrolases"/>
    <property type="match status" value="2"/>
</dbReference>
<keyword evidence="4" id="KW-0547">Nucleotide-binding</keyword>
<feature type="transmembrane region" description="Helical" evidence="9">
    <location>
        <begin position="1057"/>
        <end position="1079"/>
    </location>
</feature>
<sequence>MNADGERDDPIDGTEKKQGHGFLDGWKSLFYFTSTSHLPVLLPAILSSVAAGGLQPAMALFIGRFFDTISDFASGNIDGTAFMNKSLSTFRALFVIAAATFLFKGLLFILWLVFGEMQARTVRELLFESLLERDVEWYETRTSGVGTLLTRLQRQIKDLQLGTSQPLGLVVVCLIQALAALGLALHTNWKLALVILSAIPVIAVGATLISRGLQTNIDRQAEQLMIATKIASNCVKNVVTVKCFSTQEEEATSYATSTRRAAVFAIKQAFSNALQLGFVRFGTTAMFVQGKCVSDTLGKNSLRVAGFWYGGTQVHLGQTTAGKVVTTFWASLIATKAFEDMLPHGIIIQKSQVSAIALKAVIDKISFAYPSTPGRHALQDCSFHFPAGETTFIVGESGSGKSTLSSLLLRFYLPQSGAIFIDDNAIEDIDTNWLKNNITLVQQNCILFSETIFRNIALGRRDYDRVTDAQIDECVHMAALDSTIASLPAGTQTKVGTGGSSLSGGQKQRIALARARLRNTPILILDESTSALDNTSKALVINSVRGWRHRKTTLIITHDLTQIQDEDFVYVLERGRIVQEGRRRTLAHIGRTTLDRRVKVQSLQLVGPKQASKRSSGKRRMDPAKALSSHPVRKDSFDFLTAEKSDETPVETVQYDPQSARSRGRLKAGISMSSTTAIKMLKRQSMARAKIMYSLHQSQLQVKKPATDAPGRIKIKNSVIAAARNSVFIPRMPRTPIWRDKPLPVPFPLTQYEELRDDENFEAPIEDPSTGHAHLTSSILAVLRTVWPTLDRVNRRKLLLGFLATLMHAGAPPTFSYAIVQVFDSYYLPTGYQKKALTWSMVIIGVGVGDGVACFFMQYLLSTAGQAWVDTLRDHAFRRILSQPKGWFDEERNSPTTLVSSLDKTAEEVKDLIERFAAQLLVVIVMMLVAILWAMVTCWKITLVSLAASPVLYLLARCFEVVSARWESRTNAAGETVNEAFVETFTDIKTIRSLTLEPYFHMKYRDATRGAFSVGLRRALYTGFFFGLSDSAIAFFIPMIFWYGATLARDNEWPVRSILTVYGMLLFCTANANAIIAYIPQSSSAADTASRLIRLAHMPVNSHEEIGTVCLDREDPATLSGPVHFINMTFHYPTRPEVPALRRLNITIPAGQTTAIVGTSGSGKSTITALLLVLYPPGGNHTAASNMFDDDPPSLTLSGRDIRTLDLKTLRSLITMVPQSPVLLPTTVRENITYGLDPNSPLASASAIESAARAAGIHDFMVSLPQGYATKIGDGGLGVSGGQAQRIVIARALIRDPKMLILDEATSALDYESAEVIRRSLLRLMNENKKKGKVLTVIVVTHAREMMEWADHVIVMEDGTAVEQGGFQELMGLEGRGKLWKMLNAGGGQGSTRD</sequence>
<feature type="domain" description="ABC transporter" evidence="10">
    <location>
        <begin position="360"/>
        <end position="599"/>
    </location>
</feature>
<feature type="transmembrane region" description="Helical" evidence="9">
    <location>
        <begin position="191"/>
        <end position="209"/>
    </location>
</feature>
<keyword evidence="13" id="KW-1185">Reference proteome</keyword>
<dbReference type="InterPro" id="IPR027417">
    <property type="entry name" value="P-loop_NTPase"/>
</dbReference>
<accession>A0AA38X3S7</accession>
<feature type="transmembrane region" description="Helical" evidence="9">
    <location>
        <begin position="916"/>
        <end position="935"/>
    </location>
</feature>
<dbReference type="InterPro" id="IPR003439">
    <property type="entry name" value="ABC_transporter-like_ATP-bd"/>
</dbReference>
<reference evidence="12" key="1">
    <citation type="submission" date="2022-10" db="EMBL/GenBank/DDBJ databases">
        <title>Culturing micro-colonial fungi from biological soil crusts in the Mojave desert and describing Neophaeococcomyces mojavensis, and introducing the new genera and species Taxawa tesnikishii.</title>
        <authorList>
            <person name="Kurbessoian T."/>
            <person name="Stajich J.E."/>
        </authorList>
    </citation>
    <scope>NUCLEOTIDE SEQUENCE</scope>
    <source>
        <strain evidence="12">TK_41</strain>
    </source>
</reference>
<evidence type="ECO:0000256" key="2">
    <source>
        <dbReference type="ARBA" id="ARBA00022448"/>
    </source>
</evidence>